<dbReference type="Proteomes" id="UP000198725">
    <property type="component" value="Unassembled WGS sequence"/>
</dbReference>
<keyword evidence="3" id="KW-0732">Signal</keyword>
<keyword evidence="2" id="KW-0812">Transmembrane</keyword>
<evidence type="ECO:0000313" key="6">
    <source>
        <dbReference type="Proteomes" id="UP000198725"/>
    </source>
</evidence>
<keyword evidence="2" id="KW-0472">Membrane</keyword>
<keyword evidence="6" id="KW-1185">Reference proteome</keyword>
<feature type="transmembrane region" description="Helical" evidence="2">
    <location>
        <begin position="470"/>
        <end position="492"/>
    </location>
</feature>
<dbReference type="InterPro" id="IPR020011">
    <property type="entry name" value="FimV_C"/>
</dbReference>
<feature type="compositionally biased region" description="Gly residues" evidence="1">
    <location>
        <begin position="297"/>
        <end position="308"/>
    </location>
</feature>
<feature type="compositionally biased region" description="Acidic residues" evidence="1">
    <location>
        <begin position="724"/>
        <end position="736"/>
    </location>
</feature>
<sequence>MNRSLKLSVLAALALGSSQALALNLGQIQVKSALGQPLRVEIPVNPASPAELQNLSARLASSDAFTRAGITDGRPSVPLQFKVADEHGHKVILVTSSVPVNNPYIDLLIEVSSAAGTSVHEYPVLLDPPAGKLAGATSGNRHAGHHAAASHAAPASPRPSTTARQAPAAGVKNGEYGPVQRGQTLSAVARDVAPSGVNVDQMMLALKQANPDAFYRDNINALKAGAVLRVPSRDDALAMKVAEAAAAVRRQNSDWSGGAARTPTSVAAAATRANASNSPTSHAGTGDRLALVPAGNSGQGAGSGGGKHGSVASLRQDLQRSQETLASLQQQSADLNSRLKDLKDINSKNQRLLSLKDNEIAALQAKLAAARKAAGLPPPKPLAATPAPAEAASSNATAPLVAAVTAHETPKPAVAAPAHAGTASTATTPAVASSAAAAPPVVAAPKPAVKKPVVHKRPAVHPAPSPEQPWYMQTWAMIAVAAIVVLGLLMLLASRGRRGKAATPGRPTPPSSLADRFGDAPIPSAAGGADPDQDELLDQLAEHPDDVGLHLELVSLYYSRRDVEHFEAAAEAMYAHVSSPQQDEWQDVVHMGEDLTPGHPLFAHADESHAHHDADVHDEVVPPRTEDEIQALNEFDLDSYADEAPVDASTGPTPPPLRANQKVSEYHFDFNLTPQQARAQAAAEEAEAAAAPVKPVEPVVAPKDEAVSSWNFDEPATTSHAEPAGDEFGDFGELNDDPVDTKLDLARAYLDMGDPDGARAMLEEVLQEGTQMQKDVAKGLLEKLA</sequence>
<evidence type="ECO:0000256" key="3">
    <source>
        <dbReference type="SAM" id="SignalP"/>
    </source>
</evidence>
<dbReference type="InterPro" id="IPR057840">
    <property type="entry name" value="FimV_N"/>
</dbReference>
<dbReference type="NCBIfam" id="TIGR03504">
    <property type="entry name" value="FimV_Cterm"/>
    <property type="match status" value="1"/>
</dbReference>
<dbReference type="AlphaFoldDB" id="A0A1I4E514"/>
<dbReference type="Pfam" id="PF25800">
    <property type="entry name" value="FimV_N"/>
    <property type="match status" value="1"/>
</dbReference>
<evidence type="ECO:0000256" key="2">
    <source>
        <dbReference type="SAM" id="Phobius"/>
    </source>
</evidence>
<feature type="compositionally biased region" description="Low complexity" evidence="1">
    <location>
        <begin position="259"/>
        <end position="281"/>
    </location>
</feature>
<feature type="region of interest" description="Disordered" evidence="1">
    <location>
        <begin position="713"/>
        <end position="736"/>
    </location>
</feature>
<feature type="chain" id="PRO_5011727813" evidence="3">
    <location>
        <begin position="23"/>
        <end position="785"/>
    </location>
</feature>
<feature type="region of interest" description="Disordered" evidence="1">
    <location>
        <begin position="133"/>
        <end position="178"/>
    </location>
</feature>
<evidence type="ECO:0000313" key="5">
    <source>
        <dbReference type="EMBL" id="SFL00845.1"/>
    </source>
</evidence>
<feature type="domain" description="FimV N-terminal" evidence="4">
    <location>
        <begin position="23"/>
        <end position="129"/>
    </location>
</feature>
<dbReference type="InterPro" id="IPR038440">
    <property type="entry name" value="FimV_C_sf"/>
</dbReference>
<gene>
    <name evidence="5" type="ORF">SAMN05192579_11141</name>
</gene>
<organism evidence="5 6">
    <name type="scientific">Rhodanobacter glycinis</name>
    <dbReference type="NCBI Taxonomy" id="582702"/>
    <lineage>
        <taxon>Bacteria</taxon>
        <taxon>Pseudomonadati</taxon>
        <taxon>Pseudomonadota</taxon>
        <taxon>Gammaproteobacteria</taxon>
        <taxon>Lysobacterales</taxon>
        <taxon>Rhodanobacteraceae</taxon>
        <taxon>Rhodanobacter</taxon>
    </lineage>
</organism>
<protein>
    <submittedName>
        <fullName evidence="5">Pilus assembly protein FimV</fullName>
    </submittedName>
</protein>
<evidence type="ECO:0000259" key="4">
    <source>
        <dbReference type="Pfam" id="PF25800"/>
    </source>
</evidence>
<accession>A0A1I4E514</accession>
<feature type="region of interest" description="Disordered" evidence="1">
    <location>
        <begin position="497"/>
        <end position="532"/>
    </location>
</feature>
<keyword evidence="2" id="KW-1133">Transmembrane helix</keyword>
<name>A0A1I4E514_9GAMM</name>
<dbReference type="Gene3D" id="1.20.58.2200">
    <property type="match status" value="1"/>
</dbReference>
<dbReference type="InterPro" id="IPR020012">
    <property type="entry name" value="LysM_FimV"/>
</dbReference>
<dbReference type="RefSeq" id="WP_092704363.1">
    <property type="nucleotide sequence ID" value="NZ_FOSR01000011.1"/>
</dbReference>
<feature type="region of interest" description="Disordered" evidence="1">
    <location>
        <begin position="251"/>
        <end position="312"/>
    </location>
</feature>
<feature type="signal peptide" evidence="3">
    <location>
        <begin position="1"/>
        <end position="22"/>
    </location>
</feature>
<dbReference type="NCBIfam" id="TIGR03505">
    <property type="entry name" value="FimV_core"/>
    <property type="match status" value="1"/>
</dbReference>
<reference evidence="6" key="1">
    <citation type="submission" date="2016-10" db="EMBL/GenBank/DDBJ databases">
        <authorList>
            <person name="Varghese N."/>
            <person name="Submissions S."/>
        </authorList>
    </citation>
    <scope>NUCLEOTIDE SEQUENCE [LARGE SCALE GENOMIC DNA]</scope>
    <source>
        <strain evidence="6">MO64</strain>
    </source>
</reference>
<feature type="compositionally biased region" description="Low complexity" evidence="1">
    <location>
        <begin position="146"/>
        <end position="164"/>
    </location>
</feature>
<evidence type="ECO:0000256" key="1">
    <source>
        <dbReference type="SAM" id="MobiDB-lite"/>
    </source>
</evidence>
<proteinExistence type="predicted"/>
<dbReference type="EMBL" id="FOSR01000011">
    <property type="protein sequence ID" value="SFL00845.1"/>
    <property type="molecule type" value="Genomic_DNA"/>
</dbReference>